<dbReference type="SUPFAM" id="SSF53474">
    <property type="entry name" value="alpha/beta-Hydrolases"/>
    <property type="match status" value="1"/>
</dbReference>
<feature type="domain" description="Alpha/beta hydrolase fold-3" evidence="3">
    <location>
        <begin position="122"/>
        <end position="341"/>
    </location>
</feature>
<accession>A0A6P5S8K1</accession>
<name>A0A6P5S8K1_PRUAV</name>
<dbReference type="GO" id="GO:0052689">
    <property type="term" value="F:carboxylic ester hydrolase activity"/>
    <property type="evidence" value="ECO:0007669"/>
    <property type="project" value="TreeGrafter"/>
</dbReference>
<feature type="chain" id="PRO_5028114911" evidence="2">
    <location>
        <begin position="28"/>
        <end position="372"/>
    </location>
</feature>
<dbReference type="PANTHER" id="PTHR23024">
    <property type="entry name" value="ARYLACETAMIDE DEACETYLASE"/>
    <property type="match status" value="1"/>
</dbReference>
<dbReference type="GeneID" id="110755240"/>
<dbReference type="RefSeq" id="XP_021812109.1">
    <property type="nucleotide sequence ID" value="XM_021956417.1"/>
</dbReference>
<gene>
    <name evidence="5" type="primary">LOC110755240</name>
</gene>
<dbReference type="Gene3D" id="3.40.50.1820">
    <property type="entry name" value="alpha/beta hydrolase"/>
    <property type="match status" value="1"/>
</dbReference>
<organism evidence="4 5">
    <name type="scientific">Prunus avium</name>
    <name type="common">Cherry</name>
    <name type="synonym">Cerasus avium</name>
    <dbReference type="NCBI Taxonomy" id="42229"/>
    <lineage>
        <taxon>Eukaryota</taxon>
        <taxon>Viridiplantae</taxon>
        <taxon>Streptophyta</taxon>
        <taxon>Embryophyta</taxon>
        <taxon>Tracheophyta</taxon>
        <taxon>Spermatophyta</taxon>
        <taxon>Magnoliopsida</taxon>
        <taxon>eudicotyledons</taxon>
        <taxon>Gunneridae</taxon>
        <taxon>Pentapetalae</taxon>
        <taxon>rosids</taxon>
        <taxon>fabids</taxon>
        <taxon>Rosales</taxon>
        <taxon>Rosaceae</taxon>
        <taxon>Amygdaloideae</taxon>
        <taxon>Amygdaleae</taxon>
        <taxon>Prunus</taxon>
    </lineage>
</organism>
<evidence type="ECO:0000256" key="1">
    <source>
        <dbReference type="ARBA" id="ARBA00010515"/>
    </source>
</evidence>
<dbReference type="InterPro" id="IPR050466">
    <property type="entry name" value="Carboxylest/Gibb_receptor"/>
</dbReference>
<dbReference type="GO" id="GO:0009860">
    <property type="term" value="P:pollen tube growth"/>
    <property type="evidence" value="ECO:0007669"/>
    <property type="project" value="TreeGrafter"/>
</dbReference>
<keyword evidence="2" id="KW-0732">Signal</keyword>
<evidence type="ECO:0000259" key="3">
    <source>
        <dbReference type="Pfam" id="PF07859"/>
    </source>
</evidence>
<proteinExistence type="inferred from homology"/>
<keyword evidence="4" id="KW-1185">Reference proteome</keyword>
<evidence type="ECO:0000313" key="5">
    <source>
        <dbReference type="RefSeq" id="XP_021812109.1"/>
    </source>
</evidence>
<feature type="signal peptide" evidence="2">
    <location>
        <begin position="1"/>
        <end position="27"/>
    </location>
</feature>
<protein>
    <submittedName>
        <fullName evidence="5">Probable carboxylesterase 18</fullName>
    </submittedName>
</protein>
<dbReference type="AlphaFoldDB" id="A0A6P5S8K1"/>
<dbReference type="PANTHER" id="PTHR23024:SF24">
    <property type="entry name" value="ALPHA_BETA HYDROLASE FOLD-3 DOMAIN-CONTAINING PROTEIN"/>
    <property type="match status" value="1"/>
</dbReference>
<evidence type="ECO:0000313" key="4">
    <source>
        <dbReference type="Proteomes" id="UP000515124"/>
    </source>
</evidence>
<comment type="similarity">
    <text evidence="1">Belongs to the 'GDXG' lipolytic enzyme family.</text>
</comment>
<dbReference type="KEGG" id="pavi:110755240"/>
<dbReference type="Proteomes" id="UP000515124">
    <property type="component" value="Unplaced"/>
</dbReference>
<dbReference type="InterPro" id="IPR029058">
    <property type="entry name" value="AB_hydrolase_fold"/>
</dbReference>
<dbReference type="InterPro" id="IPR013094">
    <property type="entry name" value="AB_hydrolase_3"/>
</dbReference>
<sequence length="372" mass="41836">MQLMHQRILIISIILLLLLLLFEITMTKTPPTSPPDLPCKIRLLLSLLTVVINTVRRSNGTINRRLMSLCDLKASPSSKPNNRVKTSDVMVDPTRNLWFRLYVPAAAITTTASSPSAKLPLIIYFHGGGFAFFSANSKPYDDLCKRLSAELPAVVVSVNYRLAPEHIYPSQYEDGFDVLKFIDQTTIDGFDLNNLDITRCFLAGDSAGGNLAHHVAVKASDHHEFGKMRVVGLIAIQPFFGGKERTESETRLSKGLALSLEQTDWYWKTFLPEGSDRDHAAANVLGKEWKDVLGVKFPVTIVFVGGFDLLQDWQRRYYEGLKKSGKEAYLIEYPNSFHGFYAFPELKESSFLVKEVRDFIEKLCYAPSGISF</sequence>
<reference evidence="5" key="1">
    <citation type="submission" date="2025-08" db="UniProtKB">
        <authorList>
            <consortium name="RefSeq"/>
        </authorList>
    </citation>
    <scope>IDENTIFICATION</scope>
</reference>
<evidence type="ECO:0000256" key="2">
    <source>
        <dbReference type="SAM" id="SignalP"/>
    </source>
</evidence>
<dbReference type="Pfam" id="PF07859">
    <property type="entry name" value="Abhydrolase_3"/>
    <property type="match status" value="1"/>
</dbReference>